<dbReference type="Proteomes" id="UP000491237">
    <property type="component" value="Unassembled WGS sequence"/>
</dbReference>
<dbReference type="AlphaFoldDB" id="A0A844EL55"/>
<gene>
    <name evidence="4" type="ORF">GKC44_06015</name>
</gene>
<dbReference type="Pfam" id="PF00534">
    <property type="entry name" value="Glycos_transf_1"/>
    <property type="match status" value="1"/>
</dbReference>
<evidence type="ECO:0000259" key="3">
    <source>
        <dbReference type="Pfam" id="PF00534"/>
    </source>
</evidence>
<evidence type="ECO:0000256" key="2">
    <source>
        <dbReference type="ARBA" id="ARBA00022679"/>
    </source>
</evidence>
<evidence type="ECO:0000313" key="5">
    <source>
        <dbReference type="Proteomes" id="UP000491237"/>
    </source>
</evidence>
<dbReference type="Gene3D" id="3.40.50.2000">
    <property type="entry name" value="Glycogen Phosphorylase B"/>
    <property type="match status" value="2"/>
</dbReference>
<name>A0A844EL55_9LACO</name>
<feature type="domain" description="Glycosyl transferase family 1" evidence="3">
    <location>
        <begin position="172"/>
        <end position="336"/>
    </location>
</feature>
<proteinExistence type="predicted"/>
<dbReference type="GO" id="GO:0016757">
    <property type="term" value="F:glycosyltransferase activity"/>
    <property type="evidence" value="ECO:0007669"/>
    <property type="project" value="UniProtKB-KW"/>
</dbReference>
<evidence type="ECO:0000256" key="1">
    <source>
        <dbReference type="ARBA" id="ARBA00022676"/>
    </source>
</evidence>
<evidence type="ECO:0000313" key="4">
    <source>
        <dbReference type="EMBL" id="MSE20810.1"/>
    </source>
</evidence>
<accession>A0A844EL55</accession>
<keyword evidence="2 4" id="KW-0808">Transferase</keyword>
<organism evidence="4 5">
    <name type="scientific">Lentilactobacillus parabuchneri</name>
    <dbReference type="NCBI Taxonomy" id="152331"/>
    <lineage>
        <taxon>Bacteria</taxon>
        <taxon>Bacillati</taxon>
        <taxon>Bacillota</taxon>
        <taxon>Bacilli</taxon>
        <taxon>Lactobacillales</taxon>
        <taxon>Lactobacillaceae</taxon>
        <taxon>Lentilactobacillus</taxon>
    </lineage>
</organism>
<dbReference type="SUPFAM" id="SSF53756">
    <property type="entry name" value="UDP-Glycosyltransferase/glycogen phosphorylase"/>
    <property type="match status" value="1"/>
</dbReference>
<sequence length="365" mass="41594">FYDQNRLAYSEYFDDSSRLNSRIYYTQSGEPVLTFRYHGGPDNQAILSLIMLYHQHQHLQFDDMDQLMAYFLDCLAQADPDPRFYSDREDVAVVPFQLMKQPAKRYIILHSTFTTNAKRDGEFYPYVKKIAHMTDKLTGIISSTTAEAEDVHARIPGTQSYTVPVSYIPNRQFAKAFSTANRTPGQIIAVARVTKLKQLDHIINIAIMLHQKLPEVDLKIYGYEDSTSDAKTVNHLHQMIKDQQADDYIHFCGYVQDLTEVYEDADVLALTSQFEGFSMAILEALSHGCPVVSYDINYGPGEMVESGVNGELVAADDIRSMYEKLLALLTNEDLLKTYSWQSMIPLNQFSEDSVKADWLKVIEGV</sequence>
<dbReference type="InterPro" id="IPR001296">
    <property type="entry name" value="Glyco_trans_1"/>
</dbReference>
<dbReference type="EMBL" id="WKKY01000165">
    <property type="protein sequence ID" value="MSE20810.1"/>
    <property type="molecule type" value="Genomic_DNA"/>
</dbReference>
<protein>
    <submittedName>
        <fullName evidence="4">Glycosyltransferase</fullName>
    </submittedName>
</protein>
<keyword evidence="1" id="KW-0328">Glycosyltransferase</keyword>
<dbReference type="PANTHER" id="PTHR12526">
    <property type="entry name" value="GLYCOSYLTRANSFERASE"/>
    <property type="match status" value="1"/>
</dbReference>
<comment type="caution">
    <text evidence="4">The sequence shown here is derived from an EMBL/GenBank/DDBJ whole genome shotgun (WGS) entry which is preliminary data.</text>
</comment>
<feature type="non-terminal residue" evidence="4">
    <location>
        <position position="1"/>
    </location>
</feature>
<reference evidence="4 5" key="1">
    <citation type="submission" date="2019-11" db="EMBL/GenBank/DDBJ databases">
        <title>Draft Genome Sequence of Plant Growth-Promoting Rhizosphere-Associated Bacteria.</title>
        <authorList>
            <person name="Vasilyev I.Y."/>
            <person name="Radchenko V."/>
            <person name="Ilnitskaya E.V."/>
        </authorList>
    </citation>
    <scope>NUCLEOTIDE SEQUENCE [LARGE SCALE GENOMIC DNA]</scope>
    <source>
        <strain evidence="4 5">VRA_07sq_f</strain>
    </source>
</reference>
<dbReference type="PANTHER" id="PTHR12526:SF629">
    <property type="entry name" value="TEICHURONIC ACID BIOSYNTHESIS GLYCOSYLTRANSFERASE TUAH-RELATED"/>
    <property type="match status" value="1"/>
</dbReference>